<name>A0ABP0IBE3_9DINO</name>
<gene>
    <name evidence="2" type="ORF">CCMP2556_LOCUS5345</name>
</gene>
<comment type="caution">
    <text evidence="2">The sequence shown here is derived from an EMBL/GenBank/DDBJ whole genome shotgun (WGS) entry which is preliminary data.</text>
</comment>
<feature type="region of interest" description="Disordered" evidence="1">
    <location>
        <begin position="294"/>
        <end position="371"/>
    </location>
</feature>
<proteinExistence type="predicted"/>
<evidence type="ECO:0000313" key="3">
    <source>
        <dbReference type="Proteomes" id="UP001642484"/>
    </source>
</evidence>
<dbReference type="Proteomes" id="UP001642484">
    <property type="component" value="Unassembled WGS sequence"/>
</dbReference>
<keyword evidence="3" id="KW-1185">Reference proteome</keyword>
<organism evidence="2 3">
    <name type="scientific">Durusdinium trenchii</name>
    <dbReference type="NCBI Taxonomy" id="1381693"/>
    <lineage>
        <taxon>Eukaryota</taxon>
        <taxon>Sar</taxon>
        <taxon>Alveolata</taxon>
        <taxon>Dinophyceae</taxon>
        <taxon>Suessiales</taxon>
        <taxon>Symbiodiniaceae</taxon>
        <taxon>Durusdinium</taxon>
    </lineage>
</organism>
<feature type="compositionally biased region" description="Basic and acidic residues" evidence="1">
    <location>
        <begin position="294"/>
        <end position="313"/>
    </location>
</feature>
<reference evidence="2 3" key="1">
    <citation type="submission" date="2024-02" db="EMBL/GenBank/DDBJ databases">
        <authorList>
            <person name="Chen Y."/>
            <person name="Shah S."/>
            <person name="Dougan E. K."/>
            <person name="Thang M."/>
            <person name="Chan C."/>
        </authorList>
    </citation>
    <scope>NUCLEOTIDE SEQUENCE [LARGE SCALE GENOMIC DNA]</scope>
</reference>
<accession>A0ABP0IBE3</accession>
<feature type="compositionally biased region" description="Polar residues" evidence="1">
    <location>
        <begin position="331"/>
        <end position="344"/>
    </location>
</feature>
<evidence type="ECO:0000313" key="2">
    <source>
        <dbReference type="EMBL" id="CAK8998690.1"/>
    </source>
</evidence>
<sequence>MAARTKFYILYWEGKDEEGINMNSLKPCRTCNKITNPYLFRLDNMQACLRSCAKEGELFRKEVAEFWCVSPWSILCYNLPKFGAYLSQRKTKALTETTVIGTALAMHGAKEKAESGVTVDALGSKGPCDTWQSWLWWRVMEMKMQAQQQHQKCVVVHLDGGGVELMNIPVPDGNAQDQDIGSVIMVVGGPDGIKRPIMKDLSDILSKTAHSYLKIRLPGGRQHTHVVISDFFMAHDRGSLLYDLNQLLRLGQNGYDDLKEQVNSLWRVIAERKDPKQAVELLQKLKATAQEFKTQVEDAKPAEKSEKPAKPAKAESSSGNTKAWVPVEQGKNGQNPEASPTSRTSPKKNQKGGKKRAENRQQVKFIEVLFS</sequence>
<feature type="compositionally biased region" description="Basic residues" evidence="1">
    <location>
        <begin position="345"/>
        <end position="354"/>
    </location>
</feature>
<protein>
    <submittedName>
        <fullName evidence="2">Uncharacterized protein</fullName>
    </submittedName>
</protein>
<dbReference type="EMBL" id="CAXAMN010002225">
    <property type="protein sequence ID" value="CAK8998690.1"/>
    <property type="molecule type" value="Genomic_DNA"/>
</dbReference>
<evidence type="ECO:0000256" key="1">
    <source>
        <dbReference type="SAM" id="MobiDB-lite"/>
    </source>
</evidence>